<comment type="function">
    <text evidence="1">Involved in the import of GDP-mannose from the cytoplasm into the Golgi lumen.</text>
</comment>
<dbReference type="Pfam" id="PF03151">
    <property type="entry name" value="TPT"/>
    <property type="match status" value="1"/>
</dbReference>
<feature type="transmembrane region" description="Helical" evidence="9">
    <location>
        <begin position="297"/>
        <end position="322"/>
    </location>
</feature>
<keyword evidence="5 9" id="KW-0812">Transmembrane</keyword>
<evidence type="ECO:0000313" key="12">
    <source>
        <dbReference type="Proteomes" id="UP000033483"/>
    </source>
</evidence>
<feature type="transmembrane region" description="Helical" evidence="9">
    <location>
        <begin position="165"/>
        <end position="190"/>
    </location>
</feature>
<dbReference type="AlphaFoldDB" id="A0A0F4ZB75"/>
<comment type="caution">
    <text evidence="11">The sequence shown here is derived from an EMBL/GenBank/DDBJ whole genome shotgun (WGS) entry which is preliminary data.</text>
</comment>
<dbReference type="GO" id="GO:0005789">
    <property type="term" value="C:endoplasmic reticulum membrane"/>
    <property type="evidence" value="ECO:0007669"/>
    <property type="project" value="UniProtKB-SubCell"/>
</dbReference>
<keyword evidence="12" id="KW-1185">Reference proteome</keyword>
<feature type="transmembrane region" description="Helical" evidence="9">
    <location>
        <begin position="272"/>
        <end position="291"/>
    </location>
</feature>
<evidence type="ECO:0000313" key="11">
    <source>
        <dbReference type="EMBL" id="KKA27540.1"/>
    </source>
</evidence>
<keyword evidence="7 9" id="KW-0472">Membrane</keyword>
<evidence type="ECO:0000256" key="2">
    <source>
        <dbReference type="ARBA" id="ARBA00004477"/>
    </source>
</evidence>
<dbReference type="Proteomes" id="UP000033483">
    <property type="component" value="Unassembled WGS sequence"/>
</dbReference>
<organism evidence="11 12">
    <name type="scientific">Thielaviopsis punctulata</name>
    <dbReference type="NCBI Taxonomy" id="72032"/>
    <lineage>
        <taxon>Eukaryota</taxon>
        <taxon>Fungi</taxon>
        <taxon>Dikarya</taxon>
        <taxon>Ascomycota</taxon>
        <taxon>Pezizomycotina</taxon>
        <taxon>Sordariomycetes</taxon>
        <taxon>Hypocreomycetidae</taxon>
        <taxon>Microascales</taxon>
        <taxon>Ceratocystidaceae</taxon>
        <taxon>Thielaviopsis</taxon>
    </lineage>
</organism>
<comment type="subunit">
    <text evidence="4">Homooligomer.</text>
</comment>
<feature type="transmembrane region" description="Helical" evidence="9">
    <location>
        <begin position="133"/>
        <end position="153"/>
    </location>
</feature>
<comment type="similarity">
    <text evidence="3">Belongs to the TPT transporter family. SLC35D subfamily.</text>
</comment>
<evidence type="ECO:0000256" key="3">
    <source>
        <dbReference type="ARBA" id="ARBA00010425"/>
    </source>
</evidence>
<evidence type="ECO:0000256" key="9">
    <source>
        <dbReference type="SAM" id="Phobius"/>
    </source>
</evidence>
<accession>A0A0F4ZB75</accession>
<evidence type="ECO:0000256" key="6">
    <source>
        <dbReference type="ARBA" id="ARBA00022989"/>
    </source>
</evidence>
<protein>
    <recommendedName>
        <fullName evidence="10">Sugar phosphate transporter domain-containing protein</fullName>
    </recommendedName>
</protein>
<proteinExistence type="inferred from homology"/>
<sequence>MSNSSTSASKPGDDPIEMTAFSRRRTNSKSLPNPSSSSSSSSSSIKPDTSSAAAWSDDDGDFSDDNLDPTAAAPNTMQSDEETGLTASQRTRRRALRDSSARLDRRIAQDANGAAALSEEEKRQADQTVMRRLGVNGVLILLWYLFSLSISLYNKWMFGQGHLNFRFPLFTTSMHMLVQFCLSSLVLWSVPSLRGPKGHSPESGRVSMTRFFYLTRIGPCGAATGLDIGLGNMSLQFITLTFYTNPSAMCKSSSLAFVLMFAFIFRLEKPTWRLVGIIALMTLGVVMMVAGEVEFSLLGFCLVILAAFFSGFRWGLTQILLLRNPATSNPFLSIFFLAPVMFATLLLIAVPVEGVGPLIQGLSDLGAEHGLVAPLFLLFPGCIAFCMTAAEFALLQRTSVVTLSIAGIFKEVVTISAASLIFHDRLTFVNFVGLVVTMVAIGAYNYVKITGMRREMQNKVHQDHLAVERGQQMEREAEEGGEEQFGLGSDDEEDAALLNDGRQ</sequence>
<keyword evidence="6 9" id="KW-1133">Transmembrane helix</keyword>
<name>A0A0F4ZB75_9PEZI</name>
<feature type="region of interest" description="Disordered" evidence="8">
    <location>
        <begin position="1"/>
        <end position="104"/>
    </location>
</feature>
<dbReference type="InterPro" id="IPR050186">
    <property type="entry name" value="TPT_transporter"/>
</dbReference>
<evidence type="ECO:0000256" key="4">
    <source>
        <dbReference type="ARBA" id="ARBA00011182"/>
    </source>
</evidence>
<feature type="transmembrane region" description="Helical" evidence="9">
    <location>
        <begin position="211"/>
        <end position="230"/>
    </location>
</feature>
<feature type="transmembrane region" description="Helical" evidence="9">
    <location>
        <begin position="242"/>
        <end position="265"/>
    </location>
</feature>
<evidence type="ECO:0000256" key="1">
    <source>
        <dbReference type="ARBA" id="ARBA00003420"/>
    </source>
</evidence>
<evidence type="ECO:0000256" key="5">
    <source>
        <dbReference type="ARBA" id="ARBA00022692"/>
    </source>
</evidence>
<feature type="transmembrane region" description="Helical" evidence="9">
    <location>
        <begin position="401"/>
        <end position="422"/>
    </location>
</feature>
<feature type="region of interest" description="Disordered" evidence="8">
    <location>
        <begin position="469"/>
        <end position="503"/>
    </location>
</feature>
<evidence type="ECO:0000256" key="7">
    <source>
        <dbReference type="ARBA" id="ARBA00023136"/>
    </source>
</evidence>
<feature type="transmembrane region" description="Helical" evidence="9">
    <location>
        <begin position="372"/>
        <end position="394"/>
    </location>
</feature>
<comment type="subcellular location">
    <subcellularLocation>
        <location evidence="2">Endoplasmic reticulum membrane</location>
        <topology evidence="2">Multi-pass membrane protein</topology>
    </subcellularLocation>
</comment>
<feature type="transmembrane region" description="Helical" evidence="9">
    <location>
        <begin position="334"/>
        <end position="352"/>
    </location>
</feature>
<feature type="domain" description="Sugar phosphate transporter" evidence="10">
    <location>
        <begin position="137"/>
        <end position="444"/>
    </location>
</feature>
<evidence type="ECO:0000259" key="10">
    <source>
        <dbReference type="Pfam" id="PF03151"/>
    </source>
</evidence>
<dbReference type="OrthoDB" id="18894at2759"/>
<dbReference type="PANTHER" id="PTHR11132">
    <property type="entry name" value="SOLUTE CARRIER FAMILY 35"/>
    <property type="match status" value="1"/>
</dbReference>
<feature type="compositionally biased region" description="Low complexity" evidence="8">
    <location>
        <begin position="28"/>
        <end position="55"/>
    </location>
</feature>
<dbReference type="InterPro" id="IPR004853">
    <property type="entry name" value="Sugar_P_trans_dom"/>
</dbReference>
<evidence type="ECO:0000256" key="8">
    <source>
        <dbReference type="SAM" id="MobiDB-lite"/>
    </source>
</evidence>
<dbReference type="EMBL" id="LAEV01001659">
    <property type="protein sequence ID" value="KKA27540.1"/>
    <property type="molecule type" value="Genomic_DNA"/>
</dbReference>
<reference evidence="11 12" key="1">
    <citation type="submission" date="2015-03" db="EMBL/GenBank/DDBJ databases">
        <authorList>
            <person name="Radwan O."/>
            <person name="Al-Naeli F.A."/>
            <person name="Rendon G.A."/>
            <person name="Fields C."/>
        </authorList>
    </citation>
    <scope>NUCLEOTIDE SEQUENCE [LARGE SCALE GENOMIC DNA]</scope>
    <source>
        <strain evidence="11">CR-DP1</strain>
    </source>
</reference>
<feature type="compositionally biased region" description="Acidic residues" evidence="8">
    <location>
        <begin position="56"/>
        <end position="67"/>
    </location>
</feature>
<feature type="transmembrane region" description="Helical" evidence="9">
    <location>
        <begin position="428"/>
        <end position="447"/>
    </location>
</feature>
<gene>
    <name evidence="11" type="ORF">TD95_005404</name>
</gene>